<sequence length="415" mass="46803">MARTRELWIFGISLFLYFPLILSQIRQVSDEELGAAFILNSYIYLAGDISAQSRQGETQVLFRADNTRLGTHFAIYVQFQPPQAVIKLRSRDRRDYQVTFPSPVLANNDELKIMVYFGDLQRASNEIRVYVNCEAIGRDNTEIPIREGILGEVRTEKSPNFQFYVNANVRNMLRAQGCSIPDEVVDTSTEPTVLEVPQWAQSTFRERPSIHDSRSGRMDGINIDLSNRFPDYDVRHFRSLESSLRGLTHAVRQLQIDLQSQTVETRSLREELRSCDMCRLGSHYRRPQQLTTCASNPCFRGVRCEDTPRGYRCGACPRGYRGDGASCTRLPTCRDRPCFQGVTCYDIGNGYRCGQCPSGLTGDGTRDGCRPFRPSCDNSPCFPGVLCSDTAEGYTCGPCPEGYNGNGTQCQDINE</sequence>
<accession>A0ABQ9EHW9</accession>
<comment type="caution">
    <text evidence="2">Lacks conserved residue(s) required for the propagation of feature annotation.</text>
</comment>
<dbReference type="PANTHER" id="PTHR10199">
    <property type="entry name" value="THROMBOSPONDIN"/>
    <property type="match status" value="1"/>
</dbReference>
<evidence type="ECO:0000256" key="3">
    <source>
        <dbReference type="SAM" id="SignalP"/>
    </source>
</evidence>
<dbReference type="InterPro" id="IPR009030">
    <property type="entry name" value="Growth_fac_rcpt_cys_sf"/>
</dbReference>
<dbReference type="InterPro" id="IPR001881">
    <property type="entry name" value="EGF-like_Ca-bd_dom"/>
</dbReference>
<feature type="domain" description="EGF-like" evidence="4">
    <location>
        <begin position="289"/>
        <end position="328"/>
    </location>
</feature>
<dbReference type="SMART" id="SM00179">
    <property type="entry name" value="EGF_CA"/>
    <property type="match status" value="3"/>
</dbReference>
<evidence type="ECO:0000259" key="4">
    <source>
        <dbReference type="PROSITE" id="PS50026"/>
    </source>
</evidence>
<dbReference type="EMBL" id="JARBDR010000903">
    <property type="protein sequence ID" value="KAJ8304349.1"/>
    <property type="molecule type" value="Genomic_DNA"/>
</dbReference>
<evidence type="ECO:0000313" key="5">
    <source>
        <dbReference type="EMBL" id="KAJ8304349.1"/>
    </source>
</evidence>
<dbReference type="CDD" id="cd00054">
    <property type="entry name" value="EGF_CA"/>
    <property type="match status" value="1"/>
</dbReference>
<organism evidence="5 6">
    <name type="scientific">Tegillarca granosa</name>
    <name type="common">Malaysian cockle</name>
    <name type="synonym">Anadara granosa</name>
    <dbReference type="NCBI Taxonomy" id="220873"/>
    <lineage>
        <taxon>Eukaryota</taxon>
        <taxon>Metazoa</taxon>
        <taxon>Spiralia</taxon>
        <taxon>Lophotrochozoa</taxon>
        <taxon>Mollusca</taxon>
        <taxon>Bivalvia</taxon>
        <taxon>Autobranchia</taxon>
        <taxon>Pteriomorphia</taxon>
        <taxon>Arcoida</taxon>
        <taxon>Arcoidea</taxon>
        <taxon>Arcidae</taxon>
        <taxon>Tegillarca</taxon>
    </lineage>
</organism>
<proteinExistence type="predicted"/>
<keyword evidence="1" id="KW-1015">Disulfide bond</keyword>
<name>A0ABQ9EHW9_TEGGR</name>
<keyword evidence="6" id="KW-1185">Reference proteome</keyword>
<dbReference type="InterPro" id="IPR000742">
    <property type="entry name" value="EGF"/>
</dbReference>
<gene>
    <name evidence="5" type="ORF">KUTeg_017932</name>
</gene>
<dbReference type="SUPFAM" id="SSF57184">
    <property type="entry name" value="Growth factor receptor domain"/>
    <property type="match status" value="1"/>
</dbReference>
<feature type="chain" id="PRO_5046070719" description="EGF-like domain-containing protein" evidence="3">
    <location>
        <begin position="24"/>
        <end position="415"/>
    </location>
</feature>
<dbReference type="PROSITE" id="PS50026">
    <property type="entry name" value="EGF_3"/>
    <property type="match status" value="1"/>
</dbReference>
<dbReference type="Gene3D" id="2.10.25.10">
    <property type="entry name" value="Laminin"/>
    <property type="match status" value="3"/>
</dbReference>
<dbReference type="Proteomes" id="UP001217089">
    <property type="component" value="Unassembled WGS sequence"/>
</dbReference>
<evidence type="ECO:0000256" key="1">
    <source>
        <dbReference type="ARBA" id="ARBA00023157"/>
    </source>
</evidence>
<dbReference type="SMART" id="SM00181">
    <property type="entry name" value="EGF"/>
    <property type="match status" value="3"/>
</dbReference>
<evidence type="ECO:0000256" key="2">
    <source>
        <dbReference type="PROSITE-ProRule" id="PRU00076"/>
    </source>
</evidence>
<protein>
    <recommendedName>
        <fullName evidence="4">EGF-like domain-containing protein</fullName>
    </recommendedName>
</protein>
<evidence type="ECO:0000313" key="6">
    <source>
        <dbReference type="Proteomes" id="UP001217089"/>
    </source>
</evidence>
<keyword evidence="2" id="KW-0245">EGF-like domain</keyword>
<feature type="signal peptide" evidence="3">
    <location>
        <begin position="1"/>
        <end position="23"/>
    </location>
</feature>
<keyword evidence="3" id="KW-0732">Signal</keyword>
<reference evidence="5 6" key="1">
    <citation type="submission" date="2022-12" db="EMBL/GenBank/DDBJ databases">
        <title>Chromosome-level genome of Tegillarca granosa.</title>
        <authorList>
            <person name="Kim J."/>
        </authorList>
    </citation>
    <scope>NUCLEOTIDE SEQUENCE [LARGE SCALE GENOMIC DNA]</scope>
    <source>
        <strain evidence="5">Teg-2019</strain>
        <tissue evidence="5">Adductor muscle</tissue>
    </source>
</reference>
<comment type="caution">
    <text evidence="5">The sequence shown here is derived from an EMBL/GenBank/DDBJ whole genome shotgun (WGS) entry which is preliminary data.</text>
</comment>